<dbReference type="InterPro" id="IPR026983">
    <property type="entry name" value="DHC"/>
</dbReference>
<keyword evidence="4" id="KW-1185">Reference proteome</keyword>
<dbReference type="Gene3D" id="3.40.50.300">
    <property type="entry name" value="P-loop containing nucleotide triphosphate hydrolases"/>
    <property type="match status" value="1"/>
</dbReference>
<evidence type="ECO:0000259" key="2">
    <source>
        <dbReference type="Pfam" id="PF12774"/>
    </source>
</evidence>
<name>A0A448XJX5_9PLAT</name>
<dbReference type="EMBL" id="CAAALY010257921">
    <property type="protein sequence ID" value="VEL38432.1"/>
    <property type="molecule type" value="Genomic_DNA"/>
</dbReference>
<evidence type="ECO:0000313" key="4">
    <source>
        <dbReference type="Proteomes" id="UP000784294"/>
    </source>
</evidence>
<dbReference type="InterPro" id="IPR027417">
    <property type="entry name" value="P-loop_NTPase"/>
</dbReference>
<dbReference type="GO" id="GO:0007018">
    <property type="term" value="P:microtubule-based movement"/>
    <property type="evidence" value="ECO:0007669"/>
    <property type="project" value="InterPro"/>
</dbReference>
<comment type="caution">
    <text evidence="3">The sequence shown here is derived from an EMBL/GenBank/DDBJ whole genome shotgun (WGS) entry which is preliminary data.</text>
</comment>
<dbReference type="GO" id="GO:0005524">
    <property type="term" value="F:ATP binding"/>
    <property type="evidence" value="ECO:0007669"/>
    <property type="project" value="InterPro"/>
</dbReference>
<dbReference type="Proteomes" id="UP000784294">
    <property type="component" value="Unassembled WGS sequence"/>
</dbReference>
<dbReference type="OrthoDB" id="447173at2759"/>
<organism evidence="3 4">
    <name type="scientific">Protopolystoma xenopodis</name>
    <dbReference type="NCBI Taxonomy" id="117903"/>
    <lineage>
        <taxon>Eukaryota</taxon>
        <taxon>Metazoa</taxon>
        <taxon>Spiralia</taxon>
        <taxon>Lophotrochozoa</taxon>
        <taxon>Platyhelminthes</taxon>
        <taxon>Monogenea</taxon>
        <taxon>Polyopisthocotylea</taxon>
        <taxon>Polystomatidea</taxon>
        <taxon>Polystomatidae</taxon>
        <taxon>Protopolystoma</taxon>
    </lineage>
</organism>
<protein>
    <recommendedName>
        <fullName evidence="2">Dynein heavy chain hydrolytic ATP-binding dynein motor region domain-containing protein</fullName>
    </recommendedName>
</protein>
<dbReference type="Gene3D" id="1.20.58.1120">
    <property type="match status" value="1"/>
</dbReference>
<evidence type="ECO:0000313" key="3">
    <source>
        <dbReference type="EMBL" id="VEL38432.1"/>
    </source>
</evidence>
<dbReference type="GO" id="GO:0045505">
    <property type="term" value="F:dynein intermediate chain binding"/>
    <property type="evidence" value="ECO:0007669"/>
    <property type="project" value="InterPro"/>
</dbReference>
<dbReference type="PANTHER" id="PTHR46532:SF4">
    <property type="entry name" value="AAA+ ATPASE DOMAIN-CONTAINING PROTEIN"/>
    <property type="match status" value="1"/>
</dbReference>
<evidence type="ECO:0000256" key="1">
    <source>
        <dbReference type="ARBA" id="ARBA00008887"/>
    </source>
</evidence>
<dbReference type="GO" id="GO:0005858">
    <property type="term" value="C:axonemal dynein complex"/>
    <property type="evidence" value="ECO:0007669"/>
    <property type="project" value="TreeGrafter"/>
</dbReference>
<feature type="domain" description="Dynein heavy chain hydrolytic ATP-binding dynein motor region" evidence="2">
    <location>
        <begin position="73"/>
        <end position="122"/>
    </location>
</feature>
<dbReference type="InterPro" id="IPR035699">
    <property type="entry name" value="AAA_6"/>
</dbReference>
<reference evidence="3" key="1">
    <citation type="submission" date="2018-11" db="EMBL/GenBank/DDBJ databases">
        <authorList>
            <consortium name="Pathogen Informatics"/>
        </authorList>
    </citation>
    <scope>NUCLEOTIDE SEQUENCE</scope>
</reference>
<dbReference type="Pfam" id="PF12774">
    <property type="entry name" value="AAA_6"/>
    <property type="match status" value="1"/>
</dbReference>
<dbReference type="AlphaFoldDB" id="A0A448XJX5"/>
<gene>
    <name evidence="3" type="ORF">PXEA_LOCUS31872</name>
</gene>
<comment type="similarity">
    <text evidence="1">Belongs to the dynein heavy chain family.</text>
</comment>
<dbReference type="GO" id="GO:0051959">
    <property type="term" value="F:dynein light intermediate chain binding"/>
    <property type="evidence" value="ECO:0007669"/>
    <property type="project" value="InterPro"/>
</dbReference>
<dbReference type="PANTHER" id="PTHR46532">
    <property type="entry name" value="MALE FERTILITY FACTOR KL5"/>
    <property type="match status" value="1"/>
</dbReference>
<accession>A0A448XJX5</accession>
<proteinExistence type="inferred from homology"/>
<sequence>MLFLLLHFDLYELKRRAYRTTVAVLLSLSTRTLQCKQGIKSRFDFEWTKQIRAYFLEDVEKCIIAITDVNFEYQNEFVGCTERLVITPLTDRCYITLAQALNMSFGGAPTGPAGTGKTETTKVPLLPTSRSATEQLASQYGNRSVALTLWESRPEGLGFGNKTRQW</sequence>